<keyword evidence="2" id="KW-1185">Reference proteome</keyword>
<protein>
    <submittedName>
        <fullName evidence="1">Uncharacterized protein</fullName>
    </submittedName>
</protein>
<name>A0A8J3ZD54_9ACTN</name>
<organism evidence="1 2">
    <name type="scientific">Virgisporangium aurantiacum</name>
    <dbReference type="NCBI Taxonomy" id="175570"/>
    <lineage>
        <taxon>Bacteria</taxon>
        <taxon>Bacillati</taxon>
        <taxon>Actinomycetota</taxon>
        <taxon>Actinomycetes</taxon>
        <taxon>Micromonosporales</taxon>
        <taxon>Micromonosporaceae</taxon>
        <taxon>Virgisporangium</taxon>
    </lineage>
</organism>
<dbReference type="EMBL" id="BOPG01000074">
    <property type="protein sequence ID" value="GIJ62029.1"/>
    <property type="molecule type" value="Genomic_DNA"/>
</dbReference>
<comment type="caution">
    <text evidence="1">The sequence shown here is derived from an EMBL/GenBank/DDBJ whole genome shotgun (WGS) entry which is preliminary data.</text>
</comment>
<gene>
    <name evidence="1" type="ORF">Vau01_095450</name>
</gene>
<dbReference type="RefSeq" id="WP_204007394.1">
    <property type="nucleotide sequence ID" value="NZ_BOPG01000074.1"/>
</dbReference>
<proteinExistence type="predicted"/>
<evidence type="ECO:0000313" key="2">
    <source>
        <dbReference type="Proteomes" id="UP000612585"/>
    </source>
</evidence>
<evidence type="ECO:0000313" key="1">
    <source>
        <dbReference type="EMBL" id="GIJ62029.1"/>
    </source>
</evidence>
<dbReference type="AlphaFoldDB" id="A0A8J3ZD54"/>
<dbReference type="Proteomes" id="UP000612585">
    <property type="component" value="Unassembled WGS sequence"/>
</dbReference>
<sequence length="245" mass="26874">MLGTHKRTLTSAPNWNSVRRTRQVRTVVVCLPPDTDPRRLPELAATRLRLHSLTANGTVQHFVARTRRTSKLIDCWQGVTSGGPIRLLDLAAMRHQAAAAASARWQLWQHVTAGTRPAQPFWQFLDRHRADPDRYPLERAQSEYISQPRVLAMKVHNAMPNRICELPTGSLEIFQAGPGTYVSVAALAAVPADGLAALHGSHTGDGYLTTASERLADQLTYLQAANAHIDGLHPNQPLAAMAIPV</sequence>
<accession>A0A8J3ZD54</accession>
<reference evidence="1" key="1">
    <citation type="submission" date="2021-01" db="EMBL/GenBank/DDBJ databases">
        <title>Whole genome shotgun sequence of Virgisporangium aurantiacum NBRC 16421.</title>
        <authorList>
            <person name="Komaki H."/>
            <person name="Tamura T."/>
        </authorList>
    </citation>
    <scope>NUCLEOTIDE SEQUENCE</scope>
    <source>
        <strain evidence="1">NBRC 16421</strain>
    </source>
</reference>